<protein>
    <submittedName>
        <fullName evidence="1">Uncharacterized protein</fullName>
    </submittedName>
</protein>
<accession>A0AAE1PJM1</accession>
<reference evidence="1" key="1">
    <citation type="submission" date="2023-11" db="EMBL/GenBank/DDBJ databases">
        <title>Genome assemblies of two species of porcelain crab, Petrolisthes cinctipes and Petrolisthes manimaculis (Anomura: Porcellanidae).</title>
        <authorList>
            <person name="Angst P."/>
        </authorList>
    </citation>
    <scope>NUCLEOTIDE SEQUENCE</scope>
    <source>
        <strain evidence="1">PB745_02</strain>
        <tissue evidence="1">Gill</tissue>
    </source>
</reference>
<sequence length="96" mass="11921">MWQRQQYLHHLLSPQKSQVPATKHYTLARWAMSRGTVNTFIRRTRRRRRRRKVLEDVRRDTGTRVWHQQQQQQDLPQLLRLQKRSVWRSRAARRPV</sequence>
<name>A0AAE1PJM1_9EUCA</name>
<comment type="caution">
    <text evidence="1">The sequence shown here is derived from an EMBL/GenBank/DDBJ whole genome shotgun (WGS) entry which is preliminary data.</text>
</comment>
<gene>
    <name evidence="1" type="ORF">Pmani_018510</name>
</gene>
<dbReference type="AlphaFoldDB" id="A0AAE1PJM1"/>
<dbReference type="EMBL" id="JAWZYT010001699">
    <property type="protein sequence ID" value="KAK4309885.1"/>
    <property type="molecule type" value="Genomic_DNA"/>
</dbReference>
<evidence type="ECO:0000313" key="2">
    <source>
        <dbReference type="Proteomes" id="UP001292094"/>
    </source>
</evidence>
<keyword evidence="2" id="KW-1185">Reference proteome</keyword>
<organism evidence="1 2">
    <name type="scientific">Petrolisthes manimaculis</name>
    <dbReference type="NCBI Taxonomy" id="1843537"/>
    <lineage>
        <taxon>Eukaryota</taxon>
        <taxon>Metazoa</taxon>
        <taxon>Ecdysozoa</taxon>
        <taxon>Arthropoda</taxon>
        <taxon>Crustacea</taxon>
        <taxon>Multicrustacea</taxon>
        <taxon>Malacostraca</taxon>
        <taxon>Eumalacostraca</taxon>
        <taxon>Eucarida</taxon>
        <taxon>Decapoda</taxon>
        <taxon>Pleocyemata</taxon>
        <taxon>Anomura</taxon>
        <taxon>Galatheoidea</taxon>
        <taxon>Porcellanidae</taxon>
        <taxon>Petrolisthes</taxon>
    </lineage>
</organism>
<proteinExistence type="predicted"/>
<evidence type="ECO:0000313" key="1">
    <source>
        <dbReference type="EMBL" id="KAK4309885.1"/>
    </source>
</evidence>
<dbReference type="Proteomes" id="UP001292094">
    <property type="component" value="Unassembled WGS sequence"/>
</dbReference>